<protein>
    <submittedName>
        <fullName evidence="3">Copper homeostasis/adhesion lipoprotein NlpE</fullName>
    </submittedName>
</protein>
<dbReference type="NCBIfam" id="NF007814">
    <property type="entry name" value="PRK10523.1"/>
    <property type="match status" value="1"/>
</dbReference>
<dbReference type="EMBL" id="LYRP01000022">
    <property type="protein sequence ID" value="OAT76735.1"/>
    <property type="molecule type" value="Genomic_DNA"/>
</dbReference>
<dbReference type="AlphaFoldDB" id="A0A1B7L3C1"/>
<dbReference type="InterPro" id="IPR007298">
    <property type="entry name" value="Cu-R_lipoprotein_NlpE"/>
</dbReference>
<dbReference type="InterPro" id="IPR033450">
    <property type="entry name" value="NlpE_C"/>
</dbReference>
<name>A0A1B7L3C1_9ENTR</name>
<reference evidence="4" key="1">
    <citation type="submission" date="2016-05" db="EMBL/GenBank/DDBJ databases">
        <authorList>
            <person name="Behera P."/>
            <person name="Vaishampayan P."/>
            <person name="Singh N."/>
            <person name="Raina V."/>
            <person name="Suar M."/>
            <person name="Pattnaik A."/>
            <person name="Rastogi G."/>
        </authorList>
    </citation>
    <scope>NUCLEOTIDE SEQUENCE [LARGE SCALE GENOMIC DNA]</scope>
    <source>
        <strain evidence="4">MP23</strain>
    </source>
</reference>
<evidence type="ECO:0000259" key="2">
    <source>
        <dbReference type="Pfam" id="PF17185"/>
    </source>
</evidence>
<dbReference type="OrthoDB" id="5348860at2"/>
<dbReference type="STRING" id="1691903.A9B99_10565"/>
<organism evidence="3 4">
    <name type="scientific">Mangrovibacter phragmitis</name>
    <dbReference type="NCBI Taxonomy" id="1691903"/>
    <lineage>
        <taxon>Bacteria</taxon>
        <taxon>Pseudomonadati</taxon>
        <taxon>Pseudomonadota</taxon>
        <taxon>Gammaproteobacteria</taxon>
        <taxon>Enterobacterales</taxon>
        <taxon>Enterobacteriaceae</taxon>
        <taxon>Mangrovibacter</taxon>
    </lineage>
</organism>
<proteinExistence type="predicted"/>
<dbReference type="RefSeq" id="WP_064598954.1">
    <property type="nucleotide sequence ID" value="NZ_LYRP01000022.1"/>
</dbReference>
<sequence length="233" mass="25461">MRKIIIAVSIVLGSMLVLSGCNNRAEGVAVVPAEFKPMQQSYKGVLPCADCGGIETSLFLEKDGSWIMQQKYQGRGDGTATASWGTWARTANKLTLTATDGEKWFFHPQGDTLVMLDQEGNAIESSLNYTLKPVQQPLPEQPMPMRGMYKYIADSATFTDCVTGKRFPVVSNIALERGYRASRKPDMAPVLVVLDAHFTHEPNPDTGVMHIALVADSEGIFKPNMGCSTTVQQ</sequence>
<feature type="chain" id="PRO_5008596639" evidence="1">
    <location>
        <begin position="20"/>
        <end position="233"/>
    </location>
</feature>
<evidence type="ECO:0000256" key="1">
    <source>
        <dbReference type="SAM" id="SignalP"/>
    </source>
</evidence>
<dbReference type="Pfam" id="PF17185">
    <property type="entry name" value="NlpE_C"/>
    <property type="match status" value="1"/>
</dbReference>
<dbReference type="Gene3D" id="2.40.128.640">
    <property type="match status" value="1"/>
</dbReference>
<keyword evidence="1" id="KW-0732">Signal</keyword>
<feature type="domain" description="NlpE C-terminal OB" evidence="2">
    <location>
        <begin position="140"/>
        <end position="228"/>
    </location>
</feature>
<gene>
    <name evidence="3" type="ORF">A9B99_10565</name>
</gene>
<evidence type="ECO:0000313" key="4">
    <source>
        <dbReference type="Proteomes" id="UP000078225"/>
    </source>
</evidence>
<dbReference type="Pfam" id="PF04170">
    <property type="entry name" value="NlpE"/>
    <property type="match status" value="1"/>
</dbReference>
<dbReference type="PROSITE" id="PS51257">
    <property type="entry name" value="PROKAR_LIPOPROTEIN"/>
    <property type="match status" value="1"/>
</dbReference>
<keyword evidence="4" id="KW-1185">Reference proteome</keyword>
<dbReference type="Proteomes" id="UP000078225">
    <property type="component" value="Unassembled WGS sequence"/>
</dbReference>
<comment type="caution">
    <text evidence="3">The sequence shown here is derived from an EMBL/GenBank/DDBJ whole genome shotgun (WGS) entry which is preliminary data.</text>
</comment>
<dbReference type="InterPro" id="IPR038139">
    <property type="entry name" value="NlpE_C_sf"/>
</dbReference>
<dbReference type="Gene3D" id="2.40.50.540">
    <property type="match status" value="1"/>
</dbReference>
<feature type="signal peptide" evidence="1">
    <location>
        <begin position="1"/>
        <end position="19"/>
    </location>
</feature>
<accession>A0A1B7L3C1</accession>
<evidence type="ECO:0000313" key="3">
    <source>
        <dbReference type="EMBL" id="OAT76735.1"/>
    </source>
</evidence>
<keyword evidence="3" id="KW-0449">Lipoprotein</keyword>